<feature type="compositionally biased region" description="Low complexity" evidence="2">
    <location>
        <begin position="112"/>
        <end position="124"/>
    </location>
</feature>
<name>A0ABM7X790_9BACT</name>
<dbReference type="Proteomes" id="UP001162734">
    <property type="component" value="Chromosome"/>
</dbReference>
<accession>A0ABM7X790</accession>
<feature type="domain" description="Zinc finger/thioredoxin putative" evidence="4">
    <location>
        <begin position="1"/>
        <end position="36"/>
    </location>
</feature>
<feature type="region of interest" description="Disordered" evidence="2">
    <location>
        <begin position="446"/>
        <end position="486"/>
    </location>
</feature>
<feature type="coiled-coil region" evidence="1">
    <location>
        <begin position="262"/>
        <end position="311"/>
    </location>
</feature>
<feature type="compositionally biased region" description="Low complexity" evidence="2">
    <location>
        <begin position="79"/>
        <end position="88"/>
    </location>
</feature>
<protein>
    <recommendedName>
        <fullName evidence="4">Zinc finger/thioredoxin putative domain-containing protein</fullName>
    </recommendedName>
</protein>
<feature type="transmembrane region" description="Helical" evidence="3">
    <location>
        <begin position="170"/>
        <end position="192"/>
    </location>
</feature>
<dbReference type="RefSeq" id="WP_248344565.1">
    <property type="nucleotide sequence ID" value="NZ_AP025592.1"/>
</dbReference>
<feature type="compositionally biased region" description="Pro residues" evidence="2">
    <location>
        <begin position="449"/>
        <end position="458"/>
    </location>
</feature>
<dbReference type="NCBIfam" id="TIGR02098">
    <property type="entry name" value="MJ0042_CXXC"/>
    <property type="match status" value="1"/>
</dbReference>
<sequence length="486" mass="50686">MHIRCERCSTVYELDEKLVPAEGALVQCTRCEHVFTAMRPAGAEPAAPPAPASRPEPSPQPPPSAAAPARNGAIDESGEAPSSAEAAPEPAPEPLPEPPRLSTLEGSDDELAGPPRRAGPAPKAEGQGAPVPPWARPTSAGAAPGPSVPMSSAYRSSVQRMRSTRRGGGASLRWVGVALLVIALLALGAWAVHAFLGRQTDPGAATKRKEGHTLLLRDDPGSLAAAADAFAAASALDGNLFQAEADVALARVLELSDLSWEAARLQREYARDGAELAQLKSDRPAGWERREAELSARVKALTARYDDLREQGNRREASAKGILSSLVRDHPGDPAVLRALALYDALGGNREGAAQALARADAQKLSDPWLELARASANAGAKDAARRERGLTGLLDLSRAHPELLRARLLAARALVEAERRDDALRILSELVRSNPQHATAAALAQALVPPPSPPAPAAPAASAARPGPVEPPLATAARNPASPAR</sequence>
<evidence type="ECO:0000313" key="6">
    <source>
        <dbReference type="Proteomes" id="UP001162734"/>
    </source>
</evidence>
<dbReference type="SUPFAM" id="SSF48452">
    <property type="entry name" value="TPR-like"/>
    <property type="match status" value="1"/>
</dbReference>
<evidence type="ECO:0000256" key="3">
    <source>
        <dbReference type="SAM" id="Phobius"/>
    </source>
</evidence>
<reference evidence="6" key="1">
    <citation type="journal article" date="2022" name="Int. J. Syst. Evol. Microbiol.">
        <title>Anaeromyxobacter oryzae sp. nov., Anaeromyxobacter diazotrophicus sp. nov. and Anaeromyxobacter paludicola sp. nov., isolated from paddy soils.</title>
        <authorList>
            <person name="Itoh H."/>
            <person name="Xu Z."/>
            <person name="Mise K."/>
            <person name="Masuda Y."/>
            <person name="Ushijima N."/>
            <person name="Hayakawa C."/>
            <person name="Shiratori Y."/>
            <person name="Senoo K."/>
        </authorList>
    </citation>
    <scope>NUCLEOTIDE SEQUENCE [LARGE SCALE GENOMIC DNA]</scope>
    <source>
        <strain evidence="6">Red630</strain>
    </source>
</reference>
<dbReference type="InterPro" id="IPR011990">
    <property type="entry name" value="TPR-like_helical_dom_sf"/>
</dbReference>
<dbReference type="Pfam" id="PF13717">
    <property type="entry name" value="Zn_ribbon_4"/>
    <property type="match status" value="1"/>
</dbReference>
<gene>
    <name evidence="5" type="ORF">AMPC_08150</name>
</gene>
<evidence type="ECO:0000259" key="4">
    <source>
        <dbReference type="Pfam" id="PF13717"/>
    </source>
</evidence>
<feature type="compositionally biased region" description="Polar residues" evidence="2">
    <location>
        <begin position="149"/>
        <end position="161"/>
    </location>
</feature>
<keyword evidence="3" id="KW-0472">Membrane</keyword>
<evidence type="ECO:0000313" key="5">
    <source>
        <dbReference type="EMBL" id="BDG07702.1"/>
    </source>
</evidence>
<evidence type="ECO:0000256" key="1">
    <source>
        <dbReference type="SAM" id="Coils"/>
    </source>
</evidence>
<feature type="compositionally biased region" description="Pro residues" evidence="2">
    <location>
        <begin position="46"/>
        <end position="65"/>
    </location>
</feature>
<feature type="region of interest" description="Disordered" evidence="2">
    <location>
        <begin position="42"/>
        <end position="162"/>
    </location>
</feature>
<keyword evidence="3" id="KW-1133">Transmembrane helix</keyword>
<dbReference type="EMBL" id="AP025592">
    <property type="protein sequence ID" value="BDG07702.1"/>
    <property type="molecule type" value="Genomic_DNA"/>
</dbReference>
<organism evidence="5 6">
    <name type="scientific">Anaeromyxobacter paludicola</name>
    <dbReference type="NCBI Taxonomy" id="2918171"/>
    <lineage>
        <taxon>Bacteria</taxon>
        <taxon>Pseudomonadati</taxon>
        <taxon>Myxococcota</taxon>
        <taxon>Myxococcia</taxon>
        <taxon>Myxococcales</taxon>
        <taxon>Cystobacterineae</taxon>
        <taxon>Anaeromyxobacteraceae</taxon>
        <taxon>Anaeromyxobacter</taxon>
    </lineage>
</organism>
<feature type="compositionally biased region" description="Low complexity" evidence="2">
    <location>
        <begin position="459"/>
        <end position="468"/>
    </location>
</feature>
<keyword evidence="3" id="KW-0812">Transmembrane</keyword>
<proteinExistence type="predicted"/>
<feature type="compositionally biased region" description="Pro residues" evidence="2">
    <location>
        <begin position="89"/>
        <end position="99"/>
    </location>
</feature>
<keyword evidence="1" id="KW-0175">Coiled coil</keyword>
<evidence type="ECO:0000256" key="2">
    <source>
        <dbReference type="SAM" id="MobiDB-lite"/>
    </source>
</evidence>
<dbReference type="InterPro" id="IPR011723">
    <property type="entry name" value="Znf/thioredoxin_put"/>
</dbReference>
<keyword evidence="6" id="KW-1185">Reference proteome</keyword>